<accession>A0A0G3BUG0</accession>
<protein>
    <recommendedName>
        <fullName evidence="5">PH domain-containing protein</fullName>
    </recommendedName>
</protein>
<dbReference type="SUPFAM" id="SSF50729">
    <property type="entry name" value="PH domain-like"/>
    <property type="match status" value="1"/>
</dbReference>
<evidence type="ECO:0000259" key="2">
    <source>
        <dbReference type="Pfam" id="PF11724"/>
    </source>
</evidence>
<proteinExistence type="predicted"/>
<dbReference type="AlphaFoldDB" id="A0A0G3BUG0"/>
<dbReference type="Pfam" id="PF08000">
    <property type="entry name" value="bPH_1"/>
    <property type="match status" value="1"/>
</dbReference>
<evidence type="ECO:0000313" key="4">
    <source>
        <dbReference type="Proteomes" id="UP000035352"/>
    </source>
</evidence>
<dbReference type="Gene3D" id="1.10.287.210">
    <property type="match status" value="1"/>
</dbReference>
<keyword evidence="4" id="KW-1185">Reference proteome</keyword>
<dbReference type="InterPro" id="IPR037063">
    <property type="entry name" value="PHb_sf"/>
</dbReference>
<feature type="domain" description="YvbH-like oligomerisation" evidence="2">
    <location>
        <begin position="186"/>
        <end position="202"/>
    </location>
</feature>
<dbReference type="Gene3D" id="2.30.29.50">
    <property type="entry name" value="Bacterial Pleckstrin homology domain"/>
    <property type="match status" value="1"/>
</dbReference>
<dbReference type="EMBL" id="CP011371">
    <property type="protein sequence ID" value="AKJ31658.1"/>
    <property type="molecule type" value="Genomic_DNA"/>
</dbReference>
<dbReference type="STRING" id="413882.AAW51_4967"/>
<name>A0A0G3BUG0_9BURK</name>
<gene>
    <name evidence="3" type="ORF">AAW51_4967</name>
</gene>
<feature type="domain" description="Bacterial Pleckstrin homology" evidence="1">
    <location>
        <begin position="10"/>
        <end position="133"/>
    </location>
</feature>
<dbReference type="PATRIC" id="fig|413882.6.peg.5181"/>
<sequence>MFKKLASEALGLSDIGVIISPADYDKVDADDYLFHEDGEKIFFLIKSKKDEYCFTNLAIIHVDGDSAVSSKRTIKRYDYSSHQLSNVSIETAGTIDLDIELKFSVEDGPTFSIDVKKNFLEQLKDIYKALHTIGKIQARNEIARQNVLPCLDAIGSMYKLGTLDSEATLVKHYQTLLHAVNTTLLERYVKRDFSDVFEKYIHS</sequence>
<dbReference type="KEGG" id="pbh:AAW51_4967"/>
<dbReference type="PANTHER" id="PTHR35796">
    <property type="entry name" value="HYPOTHETICAL CYTOSOLIC PROTEIN"/>
    <property type="match status" value="1"/>
</dbReference>
<evidence type="ECO:0000259" key="1">
    <source>
        <dbReference type="Pfam" id="PF08000"/>
    </source>
</evidence>
<dbReference type="Pfam" id="PF11724">
    <property type="entry name" value="YvbH_ext"/>
    <property type="match status" value="1"/>
</dbReference>
<organism evidence="3 4">
    <name type="scientific">Caldimonas brevitalea</name>
    <dbReference type="NCBI Taxonomy" id="413882"/>
    <lineage>
        <taxon>Bacteria</taxon>
        <taxon>Pseudomonadati</taxon>
        <taxon>Pseudomonadota</taxon>
        <taxon>Betaproteobacteria</taxon>
        <taxon>Burkholderiales</taxon>
        <taxon>Sphaerotilaceae</taxon>
        <taxon>Caldimonas</taxon>
    </lineage>
</organism>
<dbReference type="InterPro" id="IPR012544">
    <property type="entry name" value="PHb"/>
</dbReference>
<dbReference type="InterPro" id="IPR021722">
    <property type="entry name" value="YvbH_oligomer_dom"/>
</dbReference>
<dbReference type="RefSeq" id="WP_047196764.1">
    <property type="nucleotide sequence ID" value="NZ_CP011371.1"/>
</dbReference>
<dbReference type="Proteomes" id="UP000035352">
    <property type="component" value="Chromosome"/>
</dbReference>
<dbReference type="OrthoDB" id="3199551at2"/>
<dbReference type="PANTHER" id="PTHR35796:SF2">
    <property type="entry name" value="YVBH-LIKE OLIGOMERISATION REGION"/>
    <property type="match status" value="1"/>
</dbReference>
<evidence type="ECO:0008006" key="5">
    <source>
        <dbReference type="Google" id="ProtNLM"/>
    </source>
</evidence>
<evidence type="ECO:0000313" key="3">
    <source>
        <dbReference type="EMBL" id="AKJ31658.1"/>
    </source>
</evidence>
<reference evidence="3 4" key="1">
    <citation type="submission" date="2015-05" db="EMBL/GenBank/DDBJ databases">
        <authorList>
            <person name="Tang B."/>
            <person name="Yu Y."/>
        </authorList>
    </citation>
    <scope>NUCLEOTIDE SEQUENCE [LARGE SCALE GENOMIC DNA]</scope>
    <source>
        <strain evidence="3 4">DSM 7029</strain>
    </source>
</reference>